<comment type="caution">
    <text evidence="2">The sequence shown here is derived from an EMBL/GenBank/DDBJ whole genome shotgun (WGS) entry which is preliminary data.</text>
</comment>
<feature type="region of interest" description="Disordered" evidence="1">
    <location>
        <begin position="329"/>
        <end position="380"/>
    </location>
</feature>
<keyword evidence="3" id="KW-1185">Reference proteome</keyword>
<evidence type="ECO:0000313" key="3">
    <source>
        <dbReference type="Proteomes" id="UP001465976"/>
    </source>
</evidence>
<protein>
    <submittedName>
        <fullName evidence="2">Uncharacterized protein</fullName>
    </submittedName>
</protein>
<reference evidence="2 3" key="1">
    <citation type="submission" date="2024-02" db="EMBL/GenBank/DDBJ databases">
        <title>A draft genome for the cacao thread blight pathogen Marasmius crinis-equi.</title>
        <authorList>
            <person name="Cohen S.P."/>
            <person name="Baruah I.K."/>
            <person name="Amoako-Attah I."/>
            <person name="Bukari Y."/>
            <person name="Meinhardt L.W."/>
            <person name="Bailey B.A."/>
        </authorList>
    </citation>
    <scope>NUCLEOTIDE SEQUENCE [LARGE SCALE GENOMIC DNA]</scope>
    <source>
        <strain evidence="2 3">GH-76</strain>
    </source>
</reference>
<name>A0ABR3FHQ3_9AGAR</name>
<gene>
    <name evidence="2" type="ORF">V5O48_007249</name>
</gene>
<sequence length="495" mass="54455">MAALLNSRFQVHVLGGTPATLRLPAPFKLAEQLFAVLSPTGGEVCLLQALDRQGYPVLLVQLSSAQAMGLDLGNTTLLSNDVLRRAYEVFSPVVFTSTRDLKRRLSFLRRQQGQGQRVQLELASIFGRYEYERGRLYKTLVLDKLECDKYFFDWDPLSFQSLARLPLASLYATISEDGDCLLDVGVAFGRIRPTEDGEQVVEPVPSATVRFKNGSCACKQLQDLEKISPAQGEPVRANNNPCLCKKRQNLEEAEYPVEAAQSEIAKQAIIGEGVARVLQNPPFELNGTCPALILLVDDEEKTVEWLHILGVQVGNVRRGFVDLFRSVSKGSPSTSFSTRGKALPPNLSGAKPSSSKTSRRSESPTCSPITRTDTRGYVYPSPALSPQRALQELTVYVVDIRAMYTAATKTWDDGRWSAPQMARGTGLQMSASEFWNGAAYAELLIEIFGRLIQGDAIDGKDVVHVERLPQPSSVHPVCFVPEEGMFDFSDDDSGA</sequence>
<organism evidence="2 3">
    <name type="scientific">Marasmius crinis-equi</name>
    <dbReference type="NCBI Taxonomy" id="585013"/>
    <lineage>
        <taxon>Eukaryota</taxon>
        <taxon>Fungi</taxon>
        <taxon>Dikarya</taxon>
        <taxon>Basidiomycota</taxon>
        <taxon>Agaricomycotina</taxon>
        <taxon>Agaricomycetes</taxon>
        <taxon>Agaricomycetidae</taxon>
        <taxon>Agaricales</taxon>
        <taxon>Marasmiineae</taxon>
        <taxon>Marasmiaceae</taxon>
        <taxon>Marasmius</taxon>
    </lineage>
</organism>
<dbReference type="EMBL" id="JBAHYK010000374">
    <property type="protein sequence ID" value="KAL0574718.1"/>
    <property type="molecule type" value="Genomic_DNA"/>
</dbReference>
<feature type="compositionally biased region" description="Polar residues" evidence="1">
    <location>
        <begin position="329"/>
        <end position="338"/>
    </location>
</feature>
<evidence type="ECO:0000256" key="1">
    <source>
        <dbReference type="SAM" id="MobiDB-lite"/>
    </source>
</evidence>
<proteinExistence type="predicted"/>
<accession>A0ABR3FHQ3</accession>
<dbReference type="Proteomes" id="UP001465976">
    <property type="component" value="Unassembled WGS sequence"/>
</dbReference>
<evidence type="ECO:0000313" key="2">
    <source>
        <dbReference type="EMBL" id="KAL0574718.1"/>
    </source>
</evidence>